<protein>
    <recommendedName>
        <fullName evidence="5">Exopolysaccharide production repressor exox</fullName>
    </recommendedName>
</protein>
<organism evidence="3 4">
    <name type="scientific">Brucella endophytica</name>
    <dbReference type="NCBI Taxonomy" id="1963359"/>
    <lineage>
        <taxon>Bacteria</taxon>
        <taxon>Pseudomonadati</taxon>
        <taxon>Pseudomonadota</taxon>
        <taxon>Alphaproteobacteria</taxon>
        <taxon>Hyphomicrobiales</taxon>
        <taxon>Brucellaceae</taxon>
        <taxon>Brucella/Ochrobactrum group</taxon>
        <taxon>Brucella</taxon>
    </lineage>
</organism>
<dbReference type="AlphaFoldDB" id="A0A916WJL1"/>
<feature type="transmembrane region" description="Helical" evidence="2">
    <location>
        <begin position="20"/>
        <end position="43"/>
    </location>
</feature>
<reference evidence="3" key="2">
    <citation type="submission" date="2020-09" db="EMBL/GenBank/DDBJ databases">
        <authorList>
            <person name="Sun Q."/>
            <person name="Zhou Y."/>
        </authorList>
    </citation>
    <scope>NUCLEOTIDE SEQUENCE</scope>
    <source>
        <strain evidence="3">CGMCC 1.15082</strain>
    </source>
</reference>
<feature type="region of interest" description="Disordered" evidence="1">
    <location>
        <begin position="53"/>
        <end position="80"/>
    </location>
</feature>
<gene>
    <name evidence="3" type="ORF">GCM10011491_39490</name>
</gene>
<name>A0A916WJL1_9HYPH</name>
<evidence type="ECO:0008006" key="5">
    <source>
        <dbReference type="Google" id="ProtNLM"/>
    </source>
</evidence>
<evidence type="ECO:0000313" key="4">
    <source>
        <dbReference type="Proteomes" id="UP000646478"/>
    </source>
</evidence>
<dbReference type="InterPro" id="IPR024239">
    <property type="entry name" value="SyrA"/>
</dbReference>
<evidence type="ECO:0000256" key="2">
    <source>
        <dbReference type="SAM" id="Phobius"/>
    </source>
</evidence>
<sequence>MLGALIAFGITTYVMSNSLWTTVIETLICAVVIQAGYFGAILFQVMQEKARSAKEQSRPSDGASSKEPSPPFKTSAPKAP</sequence>
<evidence type="ECO:0000256" key="1">
    <source>
        <dbReference type="SAM" id="MobiDB-lite"/>
    </source>
</evidence>
<proteinExistence type="predicted"/>
<dbReference type="Proteomes" id="UP000646478">
    <property type="component" value="Unassembled WGS sequence"/>
</dbReference>
<keyword evidence="2" id="KW-1133">Transmembrane helix</keyword>
<comment type="caution">
    <text evidence="3">The sequence shown here is derived from an EMBL/GenBank/DDBJ whole genome shotgun (WGS) entry which is preliminary data.</text>
</comment>
<dbReference type="EMBL" id="BMHH01000022">
    <property type="protein sequence ID" value="GGB07534.1"/>
    <property type="molecule type" value="Genomic_DNA"/>
</dbReference>
<evidence type="ECO:0000313" key="3">
    <source>
        <dbReference type="EMBL" id="GGB07534.1"/>
    </source>
</evidence>
<keyword evidence="2" id="KW-0472">Membrane</keyword>
<accession>A0A916WJL1</accession>
<dbReference type="Pfam" id="PF11089">
    <property type="entry name" value="SyrA"/>
    <property type="match status" value="1"/>
</dbReference>
<keyword evidence="4" id="KW-1185">Reference proteome</keyword>
<keyword evidence="2" id="KW-0812">Transmembrane</keyword>
<reference evidence="3" key="1">
    <citation type="journal article" date="2014" name="Int. J. Syst. Evol. Microbiol.">
        <title>Complete genome sequence of Corynebacterium casei LMG S-19264T (=DSM 44701T), isolated from a smear-ripened cheese.</title>
        <authorList>
            <consortium name="US DOE Joint Genome Institute (JGI-PGF)"/>
            <person name="Walter F."/>
            <person name="Albersmeier A."/>
            <person name="Kalinowski J."/>
            <person name="Ruckert C."/>
        </authorList>
    </citation>
    <scope>NUCLEOTIDE SEQUENCE</scope>
    <source>
        <strain evidence="3">CGMCC 1.15082</strain>
    </source>
</reference>